<name>A0A915K989_ROMCU</name>
<dbReference type="GO" id="GO:0008028">
    <property type="term" value="F:monocarboxylic acid transmembrane transporter activity"/>
    <property type="evidence" value="ECO:0007669"/>
    <property type="project" value="TreeGrafter"/>
</dbReference>
<evidence type="ECO:0000313" key="3">
    <source>
        <dbReference type="Proteomes" id="UP000887565"/>
    </source>
</evidence>
<keyword evidence="2" id="KW-0472">Membrane</keyword>
<reference evidence="4" key="1">
    <citation type="submission" date="2022-11" db="UniProtKB">
        <authorList>
            <consortium name="WormBaseParasite"/>
        </authorList>
    </citation>
    <scope>IDENTIFICATION</scope>
</reference>
<dbReference type="Proteomes" id="UP000887565">
    <property type="component" value="Unplaced"/>
</dbReference>
<feature type="transmembrane region" description="Helical" evidence="2">
    <location>
        <begin position="705"/>
        <end position="727"/>
    </location>
</feature>
<dbReference type="Gene3D" id="1.20.1250.20">
    <property type="entry name" value="MFS general substrate transporter like domains"/>
    <property type="match status" value="1"/>
</dbReference>
<dbReference type="PANTHER" id="PTHR11360">
    <property type="entry name" value="MONOCARBOXYLATE TRANSPORTER"/>
    <property type="match status" value="1"/>
</dbReference>
<proteinExistence type="predicted"/>
<feature type="region of interest" description="Disordered" evidence="1">
    <location>
        <begin position="340"/>
        <end position="367"/>
    </location>
</feature>
<dbReference type="OMA" id="HIWIAVQ"/>
<feature type="transmembrane region" description="Helical" evidence="2">
    <location>
        <begin position="667"/>
        <end position="693"/>
    </location>
</feature>
<evidence type="ECO:0000313" key="4">
    <source>
        <dbReference type="WBParaSite" id="nRc.2.0.1.t35272-RA"/>
    </source>
</evidence>
<sequence length="827" mass="92303">MSTEARNFQLETVNKGCSPRSILKSVNHDSNGINCAAGTSKNLPQRPCNEFLLSAAQSTDLQNQVSSSALSTASSSSLPESDEEKRNQESSAIENDKQQPPFYHSDTDIYHYRRNREAKLFGCLRQYTLEIYRTLIPGTFTFAPLIDFLFDKYDWQGVLLILSGILLHLLICGALMRDLEWPEDTVEYKTEKFLRSLDAMSHHQDGGISHASTREPSMQYPYHHPPTEGAAVILPPEASTRKAISLIEIPTFLKQSLIESGSLLSLTTKNQKTVLGVNKELDSSTAARSKSVAAALGHEIPEATPSKATNKNSQGGVVAGHTMTVAAEVTSISSPIVQRTASDSSTLMANNDNDSNDARNDEEQSKLLSSLDSEEIVAYLRCPKIDALALELPKDYEEYVDNEISEYDKEGTQNYLSSALRSKSLTSDVTWTQFWVEKGNKIGLKHEKKVASDIEPLIKNGEISDQQRNSNSKAVLSPTELGGVKPKRQHSKPVTDYKPLYLLRKPPLTGNMQAYRLAYYRGYITYFPRYSARVLSAPALVHKKKKTRRFKFLRLFADCWETVIEDLSLLKDVSFVLFLISNLLLYMFYDMPYVHLLDYISHEAPELNISANQASYLVSIIGMMNTLGMLLCGFVADCQKFNNILWYGASITTCGFCILVVPWLTNYAQFCTICALFGFFISANYTLTSVILVELMSLSDFVYAYGIMCLVQGLGTVFGPPLAGYIYDWTGTYTMSFITGGVALLFSGSLVLFIQVTTWIWPDENEHPERKDPQVLTSNDRVQLRRKIVSNNEQKSPNSPSNDRKTSADENGEAANNNENSTAMMIA</sequence>
<feature type="transmembrane region" description="Helical" evidence="2">
    <location>
        <begin position="733"/>
        <end position="761"/>
    </location>
</feature>
<accession>A0A915K989</accession>
<feature type="region of interest" description="Disordered" evidence="1">
    <location>
        <begin position="461"/>
        <end position="492"/>
    </location>
</feature>
<dbReference type="InterPro" id="IPR011701">
    <property type="entry name" value="MFS"/>
</dbReference>
<dbReference type="Pfam" id="PF07690">
    <property type="entry name" value="MFS_1"/>
    <property type="match status" value="1"/>
</dbReference>
<feature type="transmembrane region" description="Helical" evidence="2">
    <location>
        <begin position="575"/>
        <end position="594"/>
    </location>
</feature>
<feature type="compositionally biased region" description="Polar residues" evidence="1">
    <location>
        <begin position="789"/>
        <end position="801"/>
    </location>
</feature>
<evidence type="ECO:0000256" key="2">
    <source>
        <dbReference type="SAM" id="Phobius"/>
    </source>
</evidence>
<dbReference type="PANTHER" id="PTHR11360:SF260">
    <property type="entry name" value="MFS DOMAIN-CONTAINING PROTEIN"/>
    <property type="match status" value="1"/>
</dbReference>
<protein>
    <submittedName>
        <fullName evidence="4">Monocarboxylate transporter</fullName>
    </submittedName>
</protein>
<feature type="transmembrane region" description="Helical" evidence="2">
    <location>
        <begin position="643"/>
        <end position="661"/>
    </location>
</feature>
<dbReference type="InterPro" id="IPR036259">
    <property type="entry name" value="MFS_trans_sf"/>
</dbReference>
<dbReference type="WBParaSite" id="nRc.2.0.1.t35272-RA">
    <property type="protein sequence ID" value="nRc.2.0.1.t35272-RA"/>
    <property type="gene ID" value="nRc.2.0.1.g35272"/>
</dbReference>
<feature type="region of interest" description="Disordered" evidence="1">
    <location>
        <begin position="787"/>
        <end position="827"/>
    </location>
</feature>
<evidence type="ECO:0000256" key="1">
    <source>
        <dbReference type="SAM" id="MobiDB-lite"/>
    </source>
</evidence>
<keyword evidence="2" id="KW-1133">Transmembrane helix</keyword>
<feature type="region of interest" description="Disordered" evidence="1">
    <location>
        <begin position="71"/>
        <end position="104"/>
    </location>
</feature>
<dbReference type="SUPFAM" id="SSF103473">
    <property type="entry name" value="MFS general substrate transporter"/>
    <property type="match status" value="1"/>
</dbReference>
<keyword evidence="3" id="KW-1185">Reference proteome</keyword>
<feature type="transmembrane region" description="Helical" evidence="2">
    <location>
        <begin position="614"/>
        <end position="636"/>
    </location>
</feature>
<dbReference type="InterPro" id="IPR050327">
    <property type="entry name" value="Proton-linked_MCT"/>
</dbReference>
<keyword evidence="2" id="KW-0812">Transmembrane</keyword>
<feature type="compositionally biased region" description="Polar residues" evidence="1">
    <location>
        <begin position="463"/>
        <end position="474"/>
    </location>
</feature>
<feature type="compositionally biased region" description="Basic and acidic residues" evidence="1">
    <location>
        <begin position="356"/>
        <end position="365"/>
    </location>
</feature>
<dbReference type="AlphaFoldDB" id="A0A915K989"/>
<organism evidence="3 4">
    <name type="scientific">Romanomermis culicivorax</name>
    <name type="common">Nematode worm</name>
    <dbReference type="NCBI Taxonomy" id="13658"/>
    <lineage>
        <taxon>Eukaryota</taxon>
        <taxon>Metazoa</taxon>
        <taxon>Ecdysozoa</taxon>
        <taxon>Nematoda</taxon>
        <taxon>Enoplea</taxon>
        <taxon>Dorylaimia</taxon>
        <taxon>Mermithida</taxon>
        <taxon>Mermithoidea</taxon>
        <taxon>Mermithidae</taxon>
        <taxon>Romanomermis</taxon>
    </lineage>
</organism>
<feature type="transmembrane region" description="Helical" evidence="2">
    <location>
        <begin position="156"/>
        <end position="176"/>
    </location>
</feature>